<dbReference type="AlphaFoldDB" id="A0A9E1GMY0"/>
<dbReference type="InterPro" id="IPR011050">
    <property type="entry name" value="Pectin_lyase_fold/virulence"/>
</dbReference>
<dbReference type="InterPro" id="IPR012334">
    <property type="entry name" value="Pectin_lyas_fold"/>
</dbReference>
<organism evidence="2 3">
    <name type="scientific">Faecalibacterium prausnitzii</name>
    <dbReference type="NCBI Taxonomy" id="853"/>
    <lineage>
        <taxon>Bacteria</taxon>
        <taxon>Bacillati</taxon>
        <taxon>Bacillota</taxon>
        <taxon>Clostridia</taxon>
        <taxon>Eubacteriales</taxon>
        <taxon>Oscillospiraceae</taxon>
        <taxon>Faecalibacterium</taxon>
    </lineage>
</organism>
<evidence type="ECO:0000313" key="3">
    <source>
        <dbReference type="Proteomes" id="UP000811365"/>
    </source>
</evidence>
<dbReference type="SUPFAM" id="SSF51126">
    <property type="entry name" value="Pectin lyase-like"/>
    <property type="match status" value="1"/>
</dbReference>
<dbReference type="EMBL" id="JAGZYH010000093">
    <property type="protein sequence ID" value="MBS6623305.1"/>
    <property type="molecule type" value="Genomic_DNA"/>
</dbReference>
<comment type="caution">
    <text evidence="2">The sequence shown here is derived from an EMBL/GenBank/DDBJ whole genome shotgun (WGS) entry which is preliminary data.</text>
</comment>
<feature type="domain" description="Bacterial repeat" evidence="1">
    <location>
        <begin position="368"/>
        <end position="427"/>
    </location>
</feature>
<accession>A0A9E1GMY0</accession>
<reference evidence="2" key="1">
    <citation type="submission" date="2021-02" db="EMBL/GenBank/DDBJ databases">
        <title>Infant gut strain persistence is associated with maternal origin, phylogeny, and functional potential including surface adhesion and iron acquisition.</title>
        <authorList>
            <person name="Lou Y.C."/>
        </authorList>
    </citation>
    <scope>NUCLEOTIDE SEQUENCE</scope>
    <source>
        <strain evidence="2">L2_039_000G1_dasL2_039_000G1_maxbin2.maxbin.077</strain>
    </source>
</reference>
<evidence type="ECO:0000259" key="1">
    <source>
        <dbReference type="Pfam" id="PF18998"/>
    </source>
</evidence>
<feature type="non-terminal residue" evidence="2">
    <location>
        <position position="428"/>
    </location>
</feature>
<dbReference type="Pfam" id="PF18998">
    <property type="entry name" value="Flg_new_2"/>
    <property type="match status" value="1"/>
</dbReference>
<protein>
    <recommendedName>
        <fullName evidence="1">Bacterial repeat domain-containing protein</fullName>
    </recommendedName>
</protein>
<evidence type="ECO:0000313" key="2">
    <source>
        <dbReference type="EMBL" id="MBS6623305.1"/>
    </source>
</evidence>
<dbReference type="InterPro" id="IPR044060">
    <property type="entry name" value="Bacterial_rp_domain"/>
</dbReference>
<dbReference type="Gene3D" id="2.160.20.10">
    <property type="entry name" value="Single-stranded right-handed beta-helix, Pectin lyase-like"/>
    <property type="match status" value="1"/>
</dbReference>
<name>A0A9E1GMY0_9FIRM</name>
<proteinExistence type="predicted"/>
<sequence>MHCTGYYGECRRRQHRTQTQPDGDSIVTKQDLTVAEPKTGETAEIEVPTLTDENKYVAQVGEIKYTSVKAAIEAAVNGQTVELLRSVTVDEPIMVKHSITIDGNGNSITRSTDGIILNVVYADGTNVTVQDLTLAGNNGGGLLQWTMEGSYKENDSPSTTPKLTVKNCTFSSDDGQKTGAGIGLWGHTSGDWFNAAKSEVVIDGCTFDTLSVGIYYNEEAPLLNLKSTVTNNIFKNLSWTGLASIPANAEIAYNRFEQTCNGAIQYLFNAAQTQTNTYIHDNVIDSKTGIQFMPYHLNEGNQNGGKPTVFVTADMLPRIEKNVRNVDTDLVVLVAYRSATDETFKLAEGVSIDLTKNYTQGVAPTIDVEVQAGAGAPSVDEASAGTRITVTVKPDAGYELDELTVTDAKNKDLKVTKRSETTYTFHMA</sequence>
<gene>
    <name evidence="2" type="ORF">KH315_14370</name>
</gene>
<dbReference type="Proteomes" id="UP000811365">
    <property type="component" value="Unassembled WGS sequence"/>
</dbReference>